<dbReference type="InterPro" id="IPR000182">
    <property type="entry name" value="GNAT_dom"/>
</dbReference>
<dbReference type="KEGG" id="mrr:Moror_13984"/>
<dbReference type="PANTHER" id="PTHR43792:SF8">
    <property type="entry name" value="[RIBOSOMAL PROTEIN US5]-ALANINE N-ACETYLTRANSFERASE"/>
    <property type="match status" value="1"/>
</dbReference>
<dbReference type="InterPro" id="IPR016181">
    <property type="entry name" value="Acyl_CoA_acyltransferase"/>
</dbReference>
<keyword evidence="6" id="KW-1185">Reference proteome</keyword>
<proteinExistence type="inferred from homology"/>
<dbReference type="GO" id="GO:0016747">
    <property type="term" value="F:acyltransferase activity, transferring groups other than amino-acyl groups"/>
    <property type="evidence" value="ECO:0007669"/>
    <property type="project" value="InterPro"/>
</dbReference>
<evidence type="ECO:0000259" key="4">
    <source>
        <dbReference type="PROSITE" id="PS51186"/>
    </source>
</evidence>
<reference evidence="5 6" key="1">
    <citation type="journal article" date="2014" name="BMC Genomics">
        <title>Genome and secretome analysis of the hemibiotrophic fungal pathogen, Moniliophthora roreri, which causes frosty pod rot disease of cacao: mechanisms of the biotrophic and necrotrophic phases.</title>
        <authorList>
            <person name="Meinhardt L.W."/>
            <person name="Costa G.G.L."/>
            <person name="Thomazella D.P.T."/>
            <person name="Teixeira P.J.P.L."/>
            <person name="Carazzolle M.F."/>
            <person name="Schuster S.C."/>
            <person name="Carlson J.E."/>
            <person name="Guiltinan M.J."/>
            <person name="Mieczkowski P."/>
            <person name="Farmer A."/>
            <person name="Ramaraj T."/>
            <person name="Crozier J."/>
            <person name="Davis R.E."/>
            <person name="Shao J."/>
            <person name="Melnick R.L."/>
            <person name="Pereira G.A.G."/>
            <person name="Bailey B.A."/>
        </authorList>
    </citation>
    <scope>NUCLEOTIDE SEQUENCE [LARGE SCALE GENOMIC DNA]</scope>
    <source>
        <strain evidence="5 6">MCA 2997</strain>
    </source>
</reference>
<protein>
    <submittedName>
        <fullName evidence="5">Gnat family</fullName>
    </submittedName>
</protein>
<dbReference type="PANTHER" id="PTHR43792">
    <property type="entry name" value="GNAT FAMILY, PUTATIVE (AFU_ORTHOLOGUE AFUA_3G00765)-RELATED-RELATED"/>
    <property type="match status" value="1"/>
</dbReference>
<evidence type="ECO:0000256" key="2">
    <source>
        <dbReference type="ARBA" id="ARBA00023315"/>
    </source>
</evidence>
<feature type="domain" description="N-acetyltransferase" evidence="4">
    <location>
        <begin position="7"/>
        <end position="163"/>
    </location>
</feature>
<gene>
    <name evidence="5" type="ORF">Moror_13984</name>
</gene>
<dbReference type="PROSITE" id="PS51186">
    <property type="entry name" value="GNAT"/>
    <property type="match status" value="1"/>
</dbReference>
<evidence type="ECO:0000256" key="3">
    <source>
        <dbReference type="ARBA" id="ARBA00038502"/>
    </source>
</evidence>
<keyword evidence="2" id="KW-0012">Acyltransferase</keyword>
<evidence type="ECO:0000256" key="1">
    <source>
        <dbReference type="ARBA" id="ARBA00022679"/>
    </source>
</evidence>
<comment type="caution">
    <text evidence="5">The sequence shown here is derived from an EMBL/GenBank/DDBJ whole genome shotgun (WGS) entry which is preliminary data.</text>
</comment>
<accession>V2YTH4</accession>
<sequence>MFITNRLNLRPFAVGDSDLLLKMWNTEPVQLTITNEYIVPRPPKYKEELEKWINETTFFVIIETKDKNEFMGFASLKVGSFSHRDSLYGIGLLPEFWNKGYGTEVTKFVVDYTFVSLGVHRVSLNVFGCNQGAIAVYKKIGFIEEGRKRKSIWMAGRWEDNIIMGILEDEWEALKKLS</sequence>
<name>V2YTH4_MONRO</name>
<dbReference type="Pfam" id="PF13302">
    <property type="entry name" value="Acetyltransf_3"/>
    <property type="match status" value="1"/>
</dbReference>
<dbReference type="Proteomes" id="UP000017559">
    <property type="component" value="Unassembled WGS sequence"/>
</dbReference>
<dbReference type="AlphaFoldDB" id="V2YTH4"/>
<dbReference type="Gene3D" id="3.40.630.30">
    <property type="match status" value="1"/>
</dbReference>
<dbReference type="CDD" id="cd04301">
    <property type="entry name" value="NAT_SF"/>
    <property type="match status" value="1"/>
</dbReference>
<dbReference type="OrthoDB" id="630895at2759"/>
<keyword evidence="1" id="KW-0808">Transferase</keyword>
<dbReference type="SUPFAM" id="SSF55729">
    <property type="entry name" value="Acyl-CoA N-acyltransferases (Nat)"/>
    <property type="match status" value="1"/>
</dbReference>
<evidence type="ECO:0000313" key="6">
    <source>
        <dbReference type="Proteomes" id="UP000017559"/>
    </source>
</evidence>
<evidence type="ECO:0000313" key="5">
    <source>
        <dbReference type="EMBL" id="ESK94979.1"/>
    </source>
</evidence>
<dbReference type="InterPro" id="IPR051531">
    <property type="entry name" value="N-acetyltransferase"/>
</dbReference>
<comment type="similarity">
    <text evidence="3">Belongs to the acetyltransferase family. RimJ subfamily.</text>
</comment>
<dbReference type="HOGENOM" id="CLU_013985_3_2_1"/>
<organism evidence="5 6">
    <name type="scientific">Moniliophthora roreri (strain MCA 2997)</name>
    <name type="common">Cocoa frosty pod rot fungus</name>
    <name type="synonym">Crinipellis roreri</name>
    <dbReference type="NCBI Taxonomy" id="1381753"/>
    <lineage>
        <taxon>Eukaryota</taxon>
        <taxon>Fungi</taxon>
        <taxon>Dikarya</taxon>
        <taxon>Basidiomycota</taxon>
        <taxon>Agaricomycotina</taxon>
        <taxon>Agaricomycetes</taxon>
        <taxon>Agaricomycetidae</taxon>
        <taxon>Agaricales</taxon>
        <taxon>Marasmiineae</taxon>
        <taxon>Marasmiaceae</taxon>
        <taxon>Moniliophthora</taxon>
    </lineage>
</organism>
<dbReference type="EMBL" id="AWSO01000117">
    <property type="protein sequence ID" value="ESK94979.1"/>
    <property type="molecule type" value="Genomic_DNA"/>
</dbReference>